<comment type="pathway">
    <text evidence="1 7">Cofactor biosynthesis; adenosylcobalamin biosynthesis.</text>
</comment>
<dbReference type="InterPro" id="IPR033949">
    <property type="entry name" value="CobQ_GATase1"/>
</dbReference>
<dbReference type="NCBIfam" id="TIGR00313">
    <property type="entry name" value="cobQ"/>
    <property type="match status" value="1"/>
</dbReference>
<dbReference type="RefSeq" id="WP_007103120.1">
    <property type="nucleotide sequence ID" value="NZ_BAER01000015.1"/>
</dbReference>
<dbReference type="AlphaFoldDB" id="K6YF22"/>
<feature type="domain" description="CobB/CobQ-like glutamine amidotransferase" evidence="9">
    <location>
        <begin position="261"/>
        <end position="450"/>
    </location>
</feature>
<dbReference type="PROSITE" id="PS51274">
    <property type="entry name" value="GATASE_COBBQ"/>
    <property type="match status" value="1"/>
</dbReference>
<keyword evidence="4 7" id="KW-0169">Cobalamin biosynthesis</keyword>
<feature type="active site" description="Nucleophile" evidence="7">
    <location>
        <position position="340"/>
    </location>
</feature>
<dbReference type="PANTHER" id="PTHR21343:SF1">
    <property type="entry name" value="COBYRIC ACID SYNTHASE"/>
    <property type="match status" value="1"/>
</dbReference>
<sequence length="522" mass="57371">MRQKVNNRPQSATIMIQGTTSDAGKSMLVAGFCRCLKHKGYRVAPFKPQNMALNSAVTKDGGEIGRAQAVQAQAAGIEPSVDMNPVLLKPSSDTGAQVIIHGKAVSDMQAAKYHDYKQVAMQAVLSSHQRLTREYEVIVVEGAGSPAEINLRKGDIANMGFAEAVDCPVIIVADIDRGGVFAQLVGTLDLLSTSEQNRVVGFVINKFRGDIKLLESGLTWLEERTQKPVLGVLPYIHNLQLAAEDAIQAEQNLHQDDIRLRICVPVFKRISNHTDFDMLRVHPQIKLTFVPQGTAIPACDLIILPGSKNVRADLALLKKLHWDKDLQRHLRYGGKVLGICGGYQMLGNSIADPNGIEDSPGVSQGLGYLPIETELHRQKQLTQSTGTLCLKYSKNTDIPIRGYEIHIGSSVRAPDAAPLVLLDDGQQEGCISDDNQVAGSYLHGLFDEPQALQQLLLWAGAHTDIAQDYDAQQEYEIERLALACQTHLKWDTIESFIQQQFASPKLSTLTTQHPQGEQHYVR</sequence>
<dbReference type="NCBIfam" id="NF001989">
    <property type="entry name" value="PRK00784.1"/>
    <property type="match status" value="1"/>
</dbReference>
<protein>
    <recommendedName>
        <fullName evidence="3 7">Cobyric acid synthase</fullName>
    </recommendedName>
</protein>
<dbReference type="PANTHER" id="PTHR21343">
    <property type="entry name" value="DETHIOBIOTIN SYNTHETASE"/>
    <property type="match status" value="1"/>
</dbReference>
<dbReference type="SUPFAM" id="SSF52317">
    <property type="entry name" value="Class I glutamine amidotransferase-like"/>
    <property type="match status" value="1"/>
</dbReference>
<dbReference type="Proteomes" id="UP000006322">
    <property type="component" value="Unassembled WGS sequence"/>
</dbReference>
<comment type="function">
    <text evidence="6 7">Catalyzes amidations at positions B, D, E, and G on adenosylcobyrinic A,C-diamide. NH(2) groups are provided by glutamine, and one molecule of ATP is hydrogenolyzed for each amidation.</text>
</comment>
<dbReference type="InterPro" id="IPR047045">
    <property type="entry name" value="CobQ_N"/>
</dbReference>
<feature type="active site" evidence="7">
    <location>
        <position position="443"/>
    </location>
</feature>
<comment type="caution">
    <text evidence="10">The sequence shown here is derived from an EMBL/GenBank/DDBJ whole genome shotgun (WGS) entry which is preliminary data.</text>
</comment>
<evidence type="ECO:0000256" key="4">
    <source>
        <dbReference type="ARBA" id="ARBA00022573"/>
    </source>
</evidence>
<keyword evidence="5 7" id="KW-0315">Glutamine amidotransferase</keyword>
<evidence type="ECO:0000313" key="11">
    <source>
        <dbReference type="Proteomes" id="UP000006322"/>
    </source>
</evidence>
<evidence type="ECO:0000256" key="3">
    <source>
        <dbReference type="ARBA" id="ARBA00019833"/>
    </source>
</evidence>
<dbReference type="GO" id="GO:0015420">
    <property type="term" value="F:ABC-type vitamin B12 transporter activity"/>
    <property type="evidence" value="ECO:0007669"/>
    <property type="project" value="UniProtKB-UniRule"/>
</dbReference>
<dbReference type="Pfam" id="PF07685">
    <property type="entry name" value="GATase_3"/>
    <property type="match status" value="1"/>
</dbReference>
<name>K6YF22_9ALTE</name>
<dbReference type="EMBL" id="BAER01000015">
    <property type="protein sequence ID" value="GAC31314.1"/>
    <property type="molecule type" value="Genomic_DNA"/>
</dbReference>
<evidence type="ECO:0000256" key="1">
    <source>
        <dbReference type="ARBA" id="ARBA00004953"/>
    </source>
</evidence>
<dbReference type="UniPathway" id="UPA00148"/>
<dbReference type="Gene3D" id="3.40.50.300">
    <property type="entry name" value="P-loop containing nucleotide triphosphate hydrolases"/>
    <property type="match status" value="1"/>
</dbReference>
<dbReference type="InterPro" id="IPR002586">
    <property type="entry name" value="CobQ/CobB/MinD/ParA_Nub-bd_dom"/>
</dbReference>
<organism evidence="10 11">
    <name type="scientific">Paraglaciecola polaris LMG 21857</name>
    <dbReference type="NCBI Taxonomy" id="1129793"/>
    <lineage>
        <taxon>Bacteria</taxon>
        <taxon>Pseudomonadati</taxon>
        <taxon>Pseudomonadota</taxon>
        <taxon>Gammaproteobacteria</taxon>
        <taxon>Alteromonadales</taxon>
        <taxon>Alteromonadaceae</taxon>
        <taxon>Paraglaciecola</taxon>
    </lineage>
</organism>
<dbReference type="CDD" id="cd01750">
    <property type="entry name" value="GATase1_CobQ"/>
    <property type="match status" value="1"/>
</dbReference>
<feature type="domain" description="CobQ/CobB/MinD/ParA nucleotide binding" evidence="8">
    <location>
        <begin position="14"/>
        <end position="243"/>
    </location>
</feature>
<dbReference type="CDD" id="cd05389">
    <property type="entry name" value="CobQ_N"/>
    <property type="match status" value="1"/>
</dbReference>
<keyword evidence="11" id="KW-1185">Reference proteome</keyword>
<dbReference type="SUPFAM" id="SSF52540">
    <property type="entry name" value="P-loop containing nucleoside triphosphate hydrolases"/>
    <property type="match status" value="1"/>
</dbReference>
<dbReference type="InterPro" id="IPR029062">
    <property type="entry name" value="Class_I_gatase-like"/>
</dbReference>
<dbReference type="HAMAP" id="MF_00028">
    <property type="entry name" value="CobQ"/>
    <property type="match status" value="1"/>
</dbReference>
<comment type="similarity">
    <text evidence="2 7">Belongs to the CobB/CobQ family. CobQ subfamily.</text>
</comment>
<dbReference type="Gene3D" id="3.40.50.880">
    <property type="match status" value="1"/>
</dbReference>
<evidence type="ECO:0000256" key="5">
    <source>
        <dbReference type="ARBA" id="ARBA00022962"/>
    </source>
</evidence>
<evidence type="ECO:0000259" key="9">
    <source>
        <dbReference type="Pfam" id="PF07685"/>
    </source>
</evidence>
<dbReference type="InterPro" id="IPR027417">
    <property type="entry name" value="P-loop_NTPase"/>
</dbReference>
<dbReference type="Pfam" id="PF01656">
    <property type="entry name" value="CbiA"/>
    <property type="match status" value="1"/>
</dbReference>
<evidence type="ECO:0000256" key="6">
    <source>
        <dbReference type="ARBA" id="ARBA00025166"/>
    </source>
</evidence>
<dbReference type="STRING" id="1129793.GPLA_0395"/>
<dbReference type="GO" id="GO:0009236">
    <property type="term" value="P:cobalamin biosynthetic process"/>
    <property type="evidence" value="ECO:0007669"/>
    <property type="project" value="UniProtKB-UniRule"/>
</dbReference>
<proteinExistence type="inferred from homology"/>
<dbReference type="InterPro" id="IPR011698">
    <property type="entry name" value="GATase_3"/>
</dbReference>
<dbReference type="GO" id="GO:0003824">
    <property type="term" value="F:catalytic activity"/>
    <property type="evidence" value="ECO:0007669"/>
    <property type="project" value="InterPro"/>
</dbReference>
<gene>
    <name evidence="7 10" type="primary">cobQ</name>
    <name evidence="10" type="ORF">GPLA_0395</name>
</gene>
<accession>K6YF22</accession>
<evidence type="ECO:0000259" key="8">
    <source>
        <dbReference type="Pfam" id="PF01656"/>
    </source>
</evidence>
<reference evidence="11" key="1">
    <citation type="journal article" date="2014" name="Environ. Microbiol.">
        <title>Comparative genomics of the marine bacterial genus Glaciecola reveals the high degree of genomic diversity and genomic characteristic for cold adaptation.</title>
        <authorList>
            <person name="Qin Q.L."/>
            <person name="Xie B.B."/>
            <person name="Yu Y."/>
            <person name="Shu Y.L."/>
            <person name="Rong J.C."/>
            <person name="Zhang Y.J."/>
            <person name="Zhao D.L."/>
            <person name="Chen X.L."/>
            <person name="Zhang X.Y."/>
            <person name="Chen B."/>
            <person name="Zhou B.C."/>
            <person name="Zhang Y.Z."/>
        </authorList>
    </citation>
    <scope>NUCLEOTIDE SEQUENCE [LARGE SCALE GENOMIC DNA]</scope>
    <source>
        <strain evidence="11">LMG 21857</strain>
    </source>
</reference>
<evidence type="ECO:0000256" key="7">
    <source>
        <dbReference type="HAMAP-Rule" id="MF_00028"/>
    </source>
</evidence>
<evidence type="ECO:0000313" key="10">
    <source>
        <dbReference type="EMBL" id="GAC31314.1"/>
    </source>
</evidence>
<evidence type="ECO:0000256" key="2">
    <source>
        <dbReference type="ARBA" id="ARBA00006205"/>
    </source>
</evidence>
<dbReference type="InterPro" id="IPR004459">
    <property type="entry name" value="CobQ_synth"/>
</dbReference>